<evidence type="ECO:0000256" key="2">
    <source>
        <dbReference type="ARBA" id="ARBA00005336"/>
    </source>
</evidence>
<accession>A0A840ADC1</accession>
<keyword evidence="8" id="KW-1185">Reference proteome</keyword>
<dbReference type="InterPro" id="IPR017853">
    <property type="entry name" value="GH"/>
</dbReference>
<evidence type="ECO:0000313" key="7">
    <source>
        <dbReference type="EMBL" id="MBB3899087.1"/>
    </source>
</evidence>
<dbReference type="NCBIfam" id="NF003740">
    <property type="entry name" value="PRK05337.1"/>
    <property type="match status" value="1"/>
</dbReference>
<evidence type="ECO:0000256" key="4">
    <source>
        <dbReference type="ARBA" id="ARBA00022801"/>
    </source>
</evidence>
<sequence length="298" mass="30946">MRAGGRKPAIIGLAGPTLAPEEVALLRAERPLGVILFRRNVVDPAQLRALTTSIREILGAATPILVDQEGGRVARLRAPHWPEFPPPSVFEHGAAEPARANAEALARMCLAEGLDVVCAPCLDLRLPGAHDVIGDRAFSAEPEEVARLGAAWVAGLRAGGVMPVLKHIPGHGRATLDSHLALPVVTADRATLAADFTPFRALAAPDLWAMTAHILYPALDPERCATLSPRVIAEVIRGEIGFTGFLISDDLAMKALDGSPGALAAQALAAGCDAVLHCSGVLAESAAVLDACPVTADA</sequence>
<name>A0A840ADC1_9PROT</name>
<feature type="domain" description="Glycoside hydrolase family 3 N-terminal" evidence="6">
    <location>
        <begin position="25"/>
        <end position="284"/>
    </location>
</feature>
<proteinExistence type="inferred from homology"/>
<dbReference type="InterPro" id="IPR036962">
    <property type="entry name" value="Glyco_hydro_3_N_sf"/>
</dbReference>
<dbReference type="RefSeq" id="WP_184384541.1">
    <property type="nucleotide sequence ID" value="NZ_JACIDJ010000004.1"/>
</dbReference>
<dbReference type="EMBL" id="JACIDJ010000004">
    <property type="protein sequence ID" value="MBB3899087.1"/>
    <property type="molecule type" value="Genomic_DNA"/>
</dbReference>
<keyword evidence="4 7" id="KW-0378">Hydrolase</keyword>
<evidence type="ECO:0000259" key="6">
    <source>
        <dbReference type="Pfam" id="PF00933"/>
    </source>
</evidence>
<organism evidence="7 8">
    <name type="scientific">Roseococcus suduntuyensis</name>
    <dbReference type="NCBI Taxonomy" id="455361"/>
    <lineage>
        <taxon>Bacteria</taxon>
        <taxon>Pseudomonadati</taxon>
        <taxon>Pseudomonadota</taxon>
        <taxon>Alphaproteobacteria</taxon>
        <taxon>Acetobacterales</taxon>
        <taxon>Roseomonadaceae</taxon>
        <taxon>Roseococcus</taxon>
    </lineage>
</organism>
<evidence type="ECO:0000256" key="5">
    <source>
        <dbReference type="ARBA" id="ARBA00023295"/>
    </source>
</evidence>
<protein>
    <recommendedName>
        <fullName evidence="3">beta-N-acetylhexosaminidase</fullName>
        <ecNumber evidence="3">3.2.1.52</ecNumber>
    </recommendedName>
</protein>
<comment type="similarity">
    <text evidence="2">Belongs to the glycosyl hydrolase 3 family.</text>
</comment>
<dbReference type="GO" id="GO:0005975">
    <property type="term" value="P:carbohydrate metabolic process"/>
    <property type="evidence" value="ECO:0007669"/>
    <property type="project" value="InterPro"/>
</dbReference>
<gene>
    <name evidence="7" type="ORF">GGQ83_002535</name>
</gene>
<dbReference type="EC" id="3.2.1.52" evidence="3"/>
<reference evidence="7 8" key="1">
    <citation type="submission" date="2020-08" db="EMBL/GenBank/DDBJ databases">
        <title>Genomic Encyclopedia of Type Strains, Phase IV (KMG-IV): sequencing the most valuable type-strain genomes for metagenomic binning, comparative biology and taxonomic classification.</title>
        <authorList>
            <person name="Goeker M."/>
        </authorList>
    </citation>
    <scope>NUCLEOTIDE SEQUENCE [LARGE SCALE GENOMIC DNA]</scope>
    <source>
        <strain evidence="7 8">DSM 19979</strain>
    </source>
</reference>
<comment type="caution">
    <text evidence="7">The sequence shown here is derived from an EMBL/GenBank/DDBJ whole genome shotgun (WGS) entry which is preliminary data.</text>
</comment>
<keyword evidence="5 7" id="KW-0326">Glycosidase</keyword>
<dbReference type="Proteomes" id="UP000553193">
    <property type="component" value="Unassembled WGS sequence"/>
</dbReference>
<dbReference type="PROSITE" id="PS00775">
    <property type="entry name" value="GLYCOSYL_HYDROL_F3"/>
    <property type="match status" value="1"/>
</dbReference>
<dbReference type="InterPro" id="IPR001764">
    <property type="entry name" value="Glyco_hydro_3_N"/>
</dbReference>
<dbReference type="AlphaFoldDB" id="A0A840ADC1"/>
<evidence type="ECO:0000313" key="8">
    <source>
        <dbReference type="Proteomes" id="UP000553193"/>
    </source>
</evidence>
<dbReference type="PANTHER" id="PTHR30480">
    <property type="entry name" value="BETA-HEXOSAMINIDASE-RELATED"/>
    <property type="match status" value="1"/>
</dbReference>
<dbReference type="Gene3D" id="3.20.20.300">
    <property type="entry name" value="Glycoside hydrolase, family 3, N-terminal domain"/>
    <property type="match status" value="1"/>
</dbReference>
<evidence type="ECO:0000256" key="1">
    <source>
        <dbReference type="ARBA" id="ARBA00001231"/>
    </source>
</evidence>
<comment type="catalytic activity">
    <reaction evidence="1">
        <text>Hydrolysis of terminal non-reducing N-acetyl-D-hexosamine residues in N-acetyl-beta-D-hexosaminides.</text>
        <dbReference type="EC" id="3.2.1.52"/>
    </reaction>
</comment>
<dbReference type="GO" id="GO:0009254">
    <property type="term" value="P:peptidoglycan turnover"/>
    <property type="evidence" value="ECO:0007669"/>
    <property type="project" value="TreeGrafter"/>
</dbReference>
<evidence type="ECO:0000256" key="3">
    <source>
        <dbReference type="ARBA" id="ARBA00012663"/>
    </source>
</evidence>
<dbReference type="InterPro" id="IPR019800">
    <property type="entry name" value="Glyco_hydro_3_AS"/>
</dbReference>
<dbReference type="InterPro" id="IPR050226">
    <property type="entry name" value="NagZ_Beta-hexosaminidase"/>
</dbReference>
<dbReference type="PANTHER" id="PTHR30480:SF13">
    <property type="entry name" value="BETA-HEXOSAMINIDASE"/>
    <property type="match status" value="1"/>
</dbReference>
<dbReference type="Pfam" id="PF00933">
    <property type="entry name" value="Glyco_hydro_3"/>
    <property type="match status" value="1"/>
</dbReference>
<dbReference type="GO" id="GO:0004563">
    <property type="term" value="F:beta-N-acetylhexosaminidase activity"/>
    <property type="evidence" value="ECO:0007669"/>
    <property type="project" value="UniProtKB-EC"/>
</dbReference>
<dbReference type="SUPFAM" id="SSF51445">
    <property type="entry name" value="(Trans)glycosidases"/>
    <property type="match status" value="1"/>
</dbReference>